<sequence length="491" mass="53198">MDGSPILDSLIEVFPQVNLSTLIEVSIQFKDDIDAAADYVIQNVLPNMVPHPSHPNTNEALLSHELQQASDVTSTQLLPDPVDNGSNSNMVQSFQTQSPTGLHSDVSTSGEECVSEGFSSDSSLDDSELHASETNPEISASECVMSPHDNGSPDMLMRSSYSVNPLESIDGVIADEQQKKVALLSNAAAVSEMLQEVELNEEKTKHVVASVSQAGDDILQKVVELKVLTDVVVNDNSKVTGEIIAEQSILATEAQALQTRLFHISEETKKFELTIDQMNQTLQKRLAASEVERAAAEKAKLEKEASAQKSLREQQLSLEAANEEFRWLEQRSQENAKLKELLVDRGHAVDALHGEMLGIFDSITELMQRVDMQLPVDEAPSLPCSAVFFQGPCSAVDEPLQQASSSLSSSAVDVPLQPASSATLLKSASSKSGSIKSLASKSSWSSFAESRWKDGNIDISNDNFALDDSWDVVDDDDDEVPASPYATPILL</sequence>
<protein>
    <recommendedName>
        <fullName evidence="5">CUE domain-containing protein</fullName>
    </recommendedName>
</protein>
<feature type="compositionally biased region" description="Acidic residues" evidence="2">
    <location>
        <begin position="470"/>
        <end position="480"/>
    </location>
</feature>
<evidence type="ECO:0000256" key="2">
    <source>
        <dbReference type="SAM" id="MobiDB-lite"/>
    </source>
</evidence>
<accession>A0A5J9U6N9</accession>
<feature type="compositionally biased region" description="Polar residues" evidence="2">
    <location>
        <begin position="84"/>
        <end position="110"/>
    </location>
</feature>
<dbReference type="Gramene" id="TVU19275">
    <property type="protein sequence ID" value="TVU19275"/>
    <property type="gene ID" value="EJB05_35414"/>
</dbReference>
<name>A0A5J9U6N9_9POAL</name>
<evidence type="ECO:0000313" key="4">
    <source>
        <dbReference type="Proteomes" id="UP000324897"/>
    </source>
</evidence>
<dbReference type="PANTHER" id="PTHR48459:SF1">
    <property type="entry name" value="CUE DOMAIN-CONTAINING PROTEIN"/>
    <property type="match status" value="1"/>
</dbReference>
<gene>
    <name evidence="3" type="ORF">EJB05_35414</name>
</gene>
<reference evidence="3 4" key="1">
    <citation type="journal article" date="2019" name="Sci. Rep.">
        <title>A high-quality genome of Eragrostis curvula grass provides insights into Poaceae evolution and supports new strategies to enhance forage quality.</title>
        <authorList>
            <person name="Carballo J."/>
            <person name="Santos B.A.C.M."/>
            <person name="Zappacosta D."/>
            <person name="Garbus I."/>
            <person name="Selva J.P."/>
            <person name="Gallo C.A."/>
            <person name="Diaz A."/>
            <person name="Albertini E."/>
            <person name="Caccamo M."/>
            <person name="Echenique V."/>
        </authorList>
    </citation>
    <scope>NUCLEOTIDE SEQUENCE [LARGE SCALE GENOMIC DNA]</scope>
    <source>
        <strain evidence="4">cv. Victoria</strain>
        <tissue evidence="3">Leaf</tissue>
    </source>
</reference>
<dbReference type="Proteomes" id="UP000324897">
    <property type="component" value="Chromosome 7"/>
</dbReference>
<feature type="coiled-coil region" evidence="1">
    <location>
        <begin position="279"/>
        <end position="331"/>
    </location>
</feature>
<feature type="region of interest" description="Disordered" evidence="2">
    <location>
        <begin position="76"/>
        <end position="154"/>
    </location>
</feature>
<dbReference type="OrthoDB" id="620544at2759"/>
<evidence type="ECO:0000313" key="3">
    <source>
        <dbReference type="EMBL" id="TVU19275.1"/>
    </source>
</evidence>
<keyword evidence="4" id="KW-1185">Reference proteome</keyword>
<dbReference type="AlphaFoldDB" id="A0A5J9U6N9"/>
<dbReference type="EMBL" id="RWGY01000029">
    <property type="protein sequence ID" value="TVU19275.1"/>
    <property type="molecule type" value="Genomic_DNA"/>
</dbReference>
<feature type="region of interest" description="Disordered" evidence="2">
    <location>
        <begin position="470"/>
        <end position="491"/>
    </location>
</feature>
<dbReference type="PANTHER" id="PTHR48459">
    <property type="entry name" value="CUE DOMAIN-CONTAINING PROTEIN"/>
    <property type="match status" value="1"/>
</dbReference>
<organism evidence="3 4">
    <name type="scientific">Eragrostis curvula</name>
    <name type="common">weeping love grass</name>
    <dbReference type="NCBI Taxonomy" id="38414"/>
    <lineage>
        <taxon>Eukaryota</taxon>
        <taxon>Viridiplantae</taxon>
        <taxon>Streptophyta</taxon>
        <taxon>Embryophyta</taxon>
        <taxon>Tracheophyta</taxon>
        <taxon>Spermatophyta</taxon>
        <taxon>Magnoliopsida</taxon>
        <taxon>Liliopsida</taxon>
        <taxon>Poales</taxon>
        <taxon>Poaceae</taxon>
        <taxon>PACMAD clade</taxon>
        <taxon>Chloridoideae</taxon>
        <taxon>Eragrostideae</taxon>
        <taxon>Eragrostidinae</taxon>
        <taxon>Eragrostis</taxon>
    </lineage>
</organism>
<keyword evidence="1" id="KW-0175">Coiled coil</keyword>
<evidence type="ECO:0008006" key="5">
    <source>
        <dbReference type="Google" id="ProtNLM"/>
    </source>
</evidence>
<proteinExistence type="predicted"/>
<evidence type="ECO:0000256" key="1">
    <source>
        <dbReference type="SAM" id="Coils"/>
    </source>
</evidence>
<comment type="caution">
    <text evidence="3">The sequence shown here is derived from an EMBL/GenBank/DDBJ whole genome shotgun (WGS) entry which is preliminary data.</text>
</comment>